<dbReference type="InterPro" id="IPR042619">
    <property type="entry name" value="BBS10"/>
</dbReference>
<protein>
    <submittedName>
        <fullName evidence="1">Uncharacterized protein</fullName>
    </submittedName>
</protein>
<dbReference type="PANTHER" id="PTHR14667">
    <property type="entry name" value="BARDET-BIEDL SYNDROME 10 PROTEIN"/>
    <property type="match status" value="1"/>
</dbReference>
<dbReference type="InterPro" id="IPR027410">
    <property type="entry name" value="TCP-1-like_intermed_sf"/>
</dbReference>
<dbReference type="GO" id="GO:0005524">
    <property type="term" value="F:ATP binding"/>
    <property type="evidence" value="ECO:0007669"/>
    <property type="project" value="InterPro"/>
</dbReference>
<dbReference type="AlphaFoldDB" id="A0A8C4R5Q7"/>
<dbReference type="PANTHER" id="PTHR14667:SF2">
    <property type="entry name" value="BARDET-BIEDL SYNDROME 10 PROTEIN"/>
    <property type="match status" value="1"/>
</dbReference>
<dbReference type="InterPro" id="IPR027413">
    <property type="entry name" value="GROEL-like_equatorial_sf"/>
</dbReference>
<dbReference type="Gene3D" id="3.30.260.10">
    <property type="entry name" value="TCP-1-like chaperonin intermediate domain"/>
    <property type="match status" value="1"/>
</dbReference>
<dbReference type="Gene3D" id="1.10.560.10">
    <property type="entry name" value="GroEL-like equatorial domain"/>
    <property type="match status" value="1"/>
</dbReference>
<reference evidence="1" key="2">
    <citation type="submission" date="2025-09" db="UniProtKB">
        <authorList>
            <consortium name="Ensembl"/>
        </authorList>
    </citation>
    <scope>IDENTIFICATION</scope>
</reference>
<accession>A0A8C4R5Q7</accession>
<dbReference type="Ensembl" id="ENSEBUT00000026068.1">
    <property type="protein sequence ID" value="ENSEBUP00000025492.1"/>
    <property type="gene ID" value="ENSEBUG00000015712.1"/>
</dbReference>
<proteinExistence type="predicted"/>
<dbReference type="Proteomes" id="UP000694388">
    <property type="component" value="Unplaced"/>
</dbReference>
<name>A0A8C4R5Q7_EPTBU</name>
<dbReference type="Gene3D" id="3.50.7.10">
    <property type="entry name" value="GroEL"/>
    <property type="match status" value="1"/>
</dbReference>
<dbReference type="SUPFAM" id="SSF52029">
    <property type="entry name" value="GroEL apical domain-like"/>
    <property type="match status" value="1"/>
</dbReference>
<evidence type="ECO:0000313" key="2">
    <source>
        <dbReference type="Proteomes" id="UP000694388"/>
    </source>
</evidence>
<sequence>MHPLPSLGTDSPRFLQGAHCLPVTLFLLNSQNPGSLLTSTHLLVVDCISTHCRATGDGAKSFVLLLSALLRGCKQTLEAEHLGLLSHSSSNTCFRDKFRKAQQKRLASDLQAVSRETLHEIFKGEIPGHAVAQDWTTDERGRRVLKRVLKSYFATKVHARMSGVLTTLVCDFVMRFACGLHSLSGTVRFLLDNHFELCTEVLGRPVDRSHHLEGLVLHRDFAVQHSSLKDKSLVFFVVFTEPLLPLSSEEHDLTFSFSDELDFQKCHLGASRYVQKLVERLVQIGVHAVLSTVKQIPSFQFYLKLNELSLVECLPEEEGQLLCKLANIFPCPSLSEISCIDCRFVGQASSMKSVLLGQQRCVCLQLEKTSEGFFPCSLILCAPIKGLVSQSSAAFLGALKTLRLWFKTTEDNTVVPIEQSAANGFLPDNMMLQNLVGHPISNTTLPQLRAADTSKKSVCLNSDATLRSSQVAGNAFILSDQLEPGKQHDLINAGCLLPAGGTFELLTHYFLTSYATRLDSDNRSETVAYLVLAKALLSIPQQLLQNRCSSQAKRRVTLLHLNEMITHYVSILAVCMNSNVLVLYHHSLGWQDSQDVCAPAPELSSLRSNLGPATNCHSGVSQAGQYTNKCAVRRTDVTLGVLSASLSWWTLKIPS</sequence>
<reference evidence="1" key="1">
    <citation type="submission" date="2025-08" db="UniProtKB">
        <authorList>
            <consortium name="Ensembl"/>
        </authorList>
    </citation>
    <scope>IDENTIFICATION</scope>
</reference>
<dbReference type="GO" id="GO:0051131">
    <property type="term" value="P:chaperone-mediated protein complex assembly"/>
    <property type="evidence" value="ECO:0007669"/>
    <property type="project" value="InterPro"/>
</dbReference>
<evidence type="ECO:0000313" key="1">
    <source>
        <dbReference type="Ensembl" id="ENSEBUP00000025492.1"/>
    </source>
</evidence>
<dbReference type="InterPro" id="IPR027409">
    <property type="entry name" value="GroEL-like_apical_dom_sf"/>
</dbReference>
<keyword evidence="2" id="KW-1185">Reference proteome</keyword>
<dbReference type="SUPFAM" id="SSF48592">
    <property type="entry name" value="GroEL equatorial domain-like"/>
    <property type="match status" value="1"/>
</dbReference>
<dbReference type="GeneTree" id="ENSGT00390000002417"/>
<organism evidence="1 2">
    <name type="scientific">Eptatretus burgeri</name>
    <name type="common">Inshore hagfish</name>
    <dbReference type="NCBI Taxonomy" id="7764"/>
    <lineage>
        <taxon>Eukaryota</taxon>
        <taxon>Metazoa</taxon>
        <taxon>Chordata</taxon>
        <taxon>Craniata</taxon>
        <taxon>Vertebrata</taxon>
        <taxon>Cyclostomata</taxon>
        <taxon>Myxini</taxon>
        <taxon>Myxiniformes</taxon>
        <taxon>Myxinidae</taxon>
        <taxon>Eptatretinae</taxon>
        <taxon>Eptatretus</taxon>
    </lineage>
</organism>